<dbReference type="InterPro" id="IPR027388">
    <property type="entry name" value="Ku70_bridge/pillars_dom_sf"/>
</dbReference>
<evidence type="ECO:0000256" key="1">
    <source>
        <dbReference type="ARBA" id="ARBA00004123"/>
    </source>
</evidence>
<dbReference type="GO" id="GO:0006303">
    <property type="term" value="P:double-strand break repair via nonhomologous end joining"/>
    <property type="evidence" value="ECO:0007669"/>
    <property type="project" value="InterPro"/>
</dbReference>
<dbReference type="InterPro" id="IPR005161">
    <property type="entry name" value="Ku_N"/>
</dbReference>
<keyword evidence="8" id="KW-0238">DNA-binding</keyword>
<feature type="region of interest" description="Disordered" evidence="12">
    <location>
        <begin position="1"/>
        <end position="39"/>
    </location>
</feature>
<dbReference type="InterPro" id="IPR006164">
    <property type="entry name" value="DNA_bd_Ku70/Ku80"/>
</dbReference>
<keyword evidence="11" id="KW-0539">Nucleus</keyword>
<dbReference type="GO" id="GO:0003684">
    <property type="term" value="F:damaged DNA binding"/>
    <property type="evidence" value="ECO:0007669"/>
    <property type="project" value="InterPro"/>
</dbReference>
<dbReference type="SUPFAM" id="SSF53300">
    <property type="entry name" value="vWA-like"/>
    <property type="match status" value="1"/>
</dbReference>
<dbReference type="PIRSF" id="PIRSF003033">
    <property type="entry name" value="Ku70"/>
    <property type="match status" value="1"/>
</dbReference>
<evidence type="ECO:0000256" key="4">
    <source>
        <dbReference type="ARBA" id="ARBA00022763"/>
    </source>
</evidence>
<dbReference type="InterPro" id="IPR005160">
    <property type="entry name" value="Ku_C"/>
</dbReference>
<keyword evidence="7" id="KW-0067">ATP-binding</keyword>
<dbReference type="SMART" id="SM00559">
    <property type="entry name" value="Ku78"/>
    <property type="match status" value="1"/>
</dbReference>
<keyword evidence="3" id="KW-0547">Nucleotide-binding</keyword>
<evidence type="ECO:0000256" key="3">
    <source>
        <dbReference type="ARBA" id="ARBA00022741"/>
    </source>
</evidence>
<evidence type="ECO:0000256" key="12">
    <source>
        <dbReference type="SAM" id="MobiDB-lite"/>
    </source>
</evidence>
<keyword evidence="10" id="KW-0234">DNA repair</keyword>
<protein>
    <recommendedName>
        <fullName evidence="13">Ku domain-containing protein</fullName>
    </recommendedName>
</protein>
<dbReference type="AlphaFoldDB" id="A0AAW2IDT1"/>
<dbReference type="Pfam" id="PF03730">
    <property type="entry name" value="Ku_C"/>
    <property type="match status" value="1"/>
</dbReference>
<dbReference type="Gene3D" id="3.40.50.410">
    <property type="entry name" value="von Willebrand factor, type A domain"/>
    <property type="match status" value="1"/>
</dbReference>
<keyword evidence="4" id="KW-0227">DNA damage</keyword>
<dbReference type="GO" id="GO:0003678">
    <property type="term" value="F:DNA helicase activity"/>
    <property type="evidence" value="ECO:0007669"/>
    <property type="project" value="InterPro"/>
</dbReference>
<feature type="compositionally biased region" description="Polar residues" evidence="12">
    <location>
        <begin position="1"/>
        <end position="18"/>
    </location>
</feature>
<dbReference type="InterPro" id="IPR016194">
    <property type="entry name" value="SPOC-like_C_dom_sf"/>
</dbReference>
<dbReference type="CDD" id="cd00788">
    <property type="entry name" value="KU70"/>
    <property type="match status" value="1"/>
</dbReference>
<keyword evidence="9" id="KW-0233">DNA recombination</keyword>
<dbReference type="Gene3D" id="2.40.290.10">
    <property type="match status" value="1"/>
</dbReference>
<keyword evidence="5" id="KW-0378">Hydrolase</keyword>
<dbReference type="PANTHER" id="PTHR12604">
    <property type="entry name" value="KU AUTOANTIGEN DNA HELICASE"/>
    <property type="match status" value="1"/>
</dbReference>
<evidence type="ECO:0000256" key="9">
    <source>
        <dbReference type="ARBA" id="ARBA00023172"/>
    </source>
</evidence>
<evidence type="ECO:0000256" key="10">
    <source>
        <dbReference type="ARBA" id="ARBA00023204"/>
    </source>
</evidence>
<dbReference type="GO" id="GO:0016787">
    <property type="term" value="F:hydrolase activity"/>
    <property type="evidence" value="ECO:0007669"/>
    <property type="project" value="UniProtKB-KW"/>
</dbReference>
<comment type="caution">
    <text evidence="14">The sequence shown here is derived from an EMBL/GenBank/DDBJ whole genome shotgun (WGS) entry which is preliminary data.</text>
</comment>
<comment type="similarity">
    <text evidence="2">Belongs to the ku70 family.</text>
</comment>
<dbReference type="GO" id="GO:0006310">
    <property type="term" value="P:DNA recombination"/>
    <property type="evidence" value="ECO:0007669"/>
    <property type="project" value="UniProtKB-KW"/>
</dbReference>
<dbReference type="InterPro" id="IPR006165">
    <property type="entry name" value="Ku70"/>
</dbReference>
<evidence type="ECO:0000256" key="6">
    <source>
        <dbReference type="ARBA" id="ARBA00022806"/>
    </source>
</evidence>
<dbReference type="Pfam" id="PF03731">
    <property type="entry name" value="Ku_N"/>
    <property type="match status" value="1"/>
</dbReference>
<dbReference type="Gene3D" id="4.10.970.10">
    <property type="entry name" value="Ku70, bridge and pillars"/>
    <property type="match status" value="1"/>
</dbReference>
<feature type="domain" description="Ku" evidence="13">
    <location>
        <begin position="317"/>
        <end position="462"/>
    </location>
</feature>
<sequence>MISSQSINIHNMEITDSSSSDEELGNDADNDGNDKRREKRDYEITRSADIYLIDARKEMFSQNCLIEDTIPIIQSLKSIRHAMRKKIWNLDNSLCAIILLGIKTDNPINLKGINVVQPLTFLRADHILKCDELIKKIEESSFEQEYGSSDFSLADAFWLSCKLFLDCAKNLKLNKTIVLFTNDDDPTKKDRNEFDRIISTGQDMLQYHILLNLINLGENFNVGYLFKELIQLSSGDMDYQIPDPPKTLQEIINQISKVHYSKLKFATLPFYITDKFKCMVSVYYLVKKVKPPFKVKLSKATNAYVITRMKYFETETGEVVKKENLITCYTLAGREVAFTMDERLQMKRFIRKELRLMGFKPASTVNLEHYLKPSVFIFPSVDDLDTCTFFMALHRRCMQRQIVPICTFCQRHSTEMHYVALIARPEETDEDNRTLCPPGFHVFFLPAAEDVRDLDEVCAEKNRANPEQVEAAKKLIKKLKFKYKPDMFTNPKLAAHWSAVEALALNLKEPEPFVDTTMPDYDLIKERTKSVAERFASLVFPENYDPETEPKKASAPRSKQTRPQPEVDVEQVESYLKSGQFQRLTNDILKLYLKKVGQGKDISKEKKANLIERACRHLGIPPP</sequence>
<dbReference type="GO" id="GO:0042162">
    <property type="term" value="F:telomeric DNA binding"/>
    <property type="evidence" value="ECO:0007669"/>
    <property type="project" value="InterPro"/>
</dbReference>
<accession>A0AAW2IDT1</accession>
<gene>
    <name evidence="14" type="ORF">PYX00_001756</name>
</gene>
<dbReference type="EMBL" id="JARGDH010000001">
    <property type="protein sequence ID" value="KAL0280482.1"/>
    <property type="molecule type" value="Genomic_DNA"/>
</dbReference>
<reference evidence="14" key="1">
    <citation type="journal article" date="2024" name="Gigascience">
        <title>Chromosome-level genome of the poultry shaft louse Menopon gallinae provides insight into the host-switching and adaptive evolution of parasitic lice.</title>
        <authorList>
            <person name="Xu Y."/>
            <person name="Ma L."/>
            <person name="Liu S."/>
            <person name="Liang Y."/>
            <person name="Liu Q."/>
            <person name="He Z."/>
            <person name="Tian L."/>
            <person name="Duan Y."/>
            <person name="Cai W."/>
            <person name="Li H."/>
            <person name="Song F."/>
        </authorList>
    </citation>
    <scope>NUCLEOTIDE SEQUENCE</scope>
    <source>
        <strain evidence="14">Cailab_2023a</strain>
    </source>
</reference>
<feature type="compositionally biased region" description="Acidic residues" evidence="12">
    <location>
        <begin position="19"/>
        <end position="31"/>
    </location>
</feature>
<dbReference type="NCBIfam" id="TIGR00578">
    <property type="entry name" value="ku70"/>
    <property type="match status" value="1"/>
</dbReference>
<evidence type="ECO:0000259" key="13">
    <source>
        <dbReference type="SMART" id="SM00559"/>
    </source>
</evidence>
<keyword evidence="6" id="KW-0347">Helicase</keyword>
<dbReference type="GO" id="GO:0005524">
    <property type="term" value="F:ATP binding"/>
    <property type="evidence" value="ECO:0007669"/>
    <property type="project" value="UniProtKB-KW"/>
</dbReference>
<evidence type="ECO:0000256" key="5">
    <source>
        <dbReference type="ARBA" id="ARBA00022801"/>
    </source>
</evidence>
<evidence type="ECO:0000256" key="11">
    <source>
        <dbReference type="ARBA" id="ARBA00023242"/>
    </source>
</evidence>
<name>A0AAW2IDT1_9NEOP</name>
<evidence type="ECO:0000256" key="2">
    <source>
        <dbReference type="ARBA" id="ARBA00005240"/>
    </source>
</evidence>
<organism evidence="14">
    <name type="scientific">Menopon gallinae</name>
    <name type="common">poultry shaft louse</name>
    <dbReference type="NCBI Taxonomy" id="328185"/>
    <lineage>
        <taxon>Eukaryota</taxon>
        <taxon>Metazoa</taxon>
        <taxon>Ecdysozoa</taxon>
        <taxon>Arthropoda</taxon>
        <taxon>Hexapoda</taxon>
        <taxon>Insecta</taxon>
        <taxon>Pterygota</taxon>
        <taxon>Neoptera</taxon>
        <taxon>Paraneoptera</taxon>
        <taxon>Psocodea</taxon>
        <taxon>Troctomorpha</taxon>
        <taxon>Phthiraptera</taxon>
        <taxon>Amblycera</taxon>
        <taxon>Menoponidae</taxon>
        <taxon>Menopon</taxon>
    </lineage>
</organism>
<feature type="region of interest" description="Disordered" evidence="12">
    <location>
        <begin position="543"/>
        <end position="570"/>
    </location>
</feature>
<dbReference type="Gene3D" id="1.10.1600.10">
    <property type="match status" value="1"/>
</dbReference>
<evidence type="ECO:0000256" key="8">
    <source>
        <dbReference type="ARBA" id="ARBA00023125"/>
    </source>
</evidence>
<dbReference type="SUPFAM" id="SSF100939">
    <property type="entry name" value="SPOC domain-like"/>
    <property type="match status" value="1"/>
</dbReference>
<evidence type="ECO:0000313" key="14">
    <source>
        <dbReference type="EMBL" id="KAL0280482.1"/>
    </source>
</evidence>
<evidence type="ECO:0000256" key="7">
    <source>
        <dbReference type="ARBA" id="ARBA00022840"/>
    </source>
</evidence>
<dbReference type="GO" id="GO:0003690">
    <property type="term" value="F:double-stranded DNA binding"/>
    <property type="evidence" value="ECO:0007669"/>
    <property type="project" value="TreeGrafter"/>
</dbReference>
<dbReference type="InterPro" id="IPR047087">
    <property type="entry name" value="KU70_core_dom"/>
</dbReference>
<proteinExistence type="inferred from homology"/>
<dbReference type="Pfam" id="PF02735">
    <property type="entry name" value="Ku"/>
    <property type="match status" value="1"/>
</dbReference>
<comment type="subcellular location">
    <subcellularLocation>
        <location evidence="1">Nucleus</location>
    </subcellularLocation>
</comment>
<dbReference type="InterPro" id="IPR036465">
    <property type="entry name" value="vWFA_dom_sf"/>
</dbReference>
<dbReference type="GO" id="GO:0043564">
    <property type="term" value="C:Ku70:Ku80 complex"/>
    <property type="evidence" value="ECO:0007669"/>
    <property type="project" value="InterPro"/>
</dbReference>
<dbReference type="PANTHER" id="PTHR12604:SF2">
    <property type="entry name" value="X-RAY REPAIR CROSS-COMPLEMENTING PROTEIN 6"/>
    <property type="match status" value="1"/>
</dbReference>
<dbReference type="GO" id="GO:0000723">
    <property type="term" value="P:telomere maintenance"/>
    <property type="evidence" value="ECO:0007669"/>
    <property type="project" value="InterPro"/>
</dbReference>